<feature type="transmembrane region" description="Helical" evidence="7">
    <location>
        <begin position="61"/>
        <end position="82"/>
    </location>
</feature>
<feature type="transmembrane region" description="Helical" evidence="7">
    <location>
        <begin position="36"/>
        <end position="55"/>
    </location>
</feature>
<dbReference type="Gene3D" id="1.20.1250.20">
    <property type="entry name" value="MFS general substrate transporter like domains"/>
    <property type="match status" value="2"/>
</dbReference>
<gene>
    <name evidence="8" type="ORF">AZE42_10725</name>
</gene>
<keyword evidence="4 7" id="KW-0812">Transmembrane</keyword>
<evidence type="ECO:0008006" key="10">
    <source>
        <dbReference type="Google" id="ProtNLM"/>
    </source>
</evidence>
<evidence type="ECO:0000256" key="1">
    <source>
        <dbReference type="ARBA" id="ARBA00004127"/>
    </source>
</evidence>
<keyword evidence="3" id="KW-0813">Transport</keyword>
<dbReference type="Proteomes" id="UP000183567">
    <property type="component" value="Unassembled WGS sequence"/>
</dbReference>
<evidence type="ECO:0000313" key="9">
    <source>
        <dbReference type="Proteomes" id="UP000183567"/>
    </source>
</evidence>
<keyword evidence="6 7" id="KW-0472">Membrane</keyword>
<keyword evidence="5 7" id="KW-1133">Transmembrane helix</keyword>
<dbReference type="EMBL" id="LVVM01004524">
    <property type="protein sequence ID" value="OJA12741.1"/>
    <property type="molecule type" value="Genomic_DNA"/>
</dbReference>
<organism evidence="8 9">
    <name type="scientific">Rhizopogon vesiculosus</name>
    <dbReference type="NCBI Taxonomy" id="180088"/>
    <lineage>
        <taxon>Eukaryota</taxon>
        <taxon>Fungi</taxon>
        <taxon>Dikarya</taxon>
        <taxon>Basidiomycota</taxon>
        <taxon>Agaricomycotina</taxon>
        <taxon>Agaricomycetes</taxon>
        <taxon>Agaricomycetidae</taxon>
        <taxon>Boletales</taxon>
        <taxon>Suillineae</taxon>
        <taxon>Rhizopogonaceae</taxon>
        <taxon>Rhizopogon</taxon>
    </lineage>
</organism>
<keyword evidence="9" id="KW-1185">Reference proteome</keyword>
<dbReference type="PANTHER" id="PTHR23514">
    <property type="entry name" value="BYPASS OF STOP CODON PROTEIN 6"/>
    <property type="match status" value="1"/>
</dbReference>
<proteinExistence type="inferred from homology"/>
<dbReference type="InterPro" id="IPR036259">
    <property type="entry name" value="MFS_trans_sf"/>
</dbReference>
<evidence type="ECO:0000256" key="4">
    <source>
        <dbReference type="ARBA" id="ARBA00022692"/>
    </source>
</evidence>
<dbReference type="GO" id="GO:0016020">
    <property type="term" value="C:membrane"/>
    <property type="evidence" value="ECO:0007669"/>
    <property type="project" value="TreeGrafter"/>
</dbReference>
<evidence type="ECO:0000256" key="3">
    <source>
        <dbReference type="ARBA" id="ARBA00022448"/>
    </source>
</evidence>
<dbReference type="SUPFAM" id="SSF103473">
    <property type="entry name" value="MFS general substrate transporter"/>
    <property type="match status" value="1"/>
</dbReference>
<feature type="transmembrane region" description="Helical" evidence="7">
    <location>
        <begin position="287"/>
        <end position="308"/>
    </location>
</feature>
<comment type="caution">
    <text evidence="8">The sequence shown here is derived from an EMBL/GenBank/DDBJ whole genome shotgun (WGS) entry which is preliminary data.</text>
</comment>
<evidence type="ECO:0000256" key="7">
    <source>
        <dbReference type="SAM" id="Phobius"/>
    </source>
</evidence>
<dbReference type="AlphaFoldDB" id="A0A1J8PV42"/>
<comment type="subcellular location">
    <subcellularLocation>
        <location evidence="1">Endomembrane system</location>
        <topology evidence="1">Multi-pass membrane protein</topology>
    </subcellularLocation>
</comment>
<evidence type="ECO:0000256" key="2">
    <source>
        <dbReference type="ARBA" id="ARBA00008335"/>
    </source>
</evidence>
<feature type="transmembrane region" description="Helical" evidence="7">
    <location>
        <begin position="6"/>
        <end position="24"/>
    </location>
</feature>
<feature type="transmembrane region" description="Helical" evidence="7">
    <location>
        <begin position="152"/>
        <end position="173"/>
    </location>
</feature>
<dbReference type="PANTHER" id="PTHR23514:SF3">
    <property type="entry name" value="BYPASS OF STOP CODON PROTEIN 6"/>
    <property type="match status" value="1"/>
</dbReference>
<dbReference type="GO" id="GO:0012505">
    <property type="term" value="C:endomembrane system"/>
    <property type="evidence" value="ECO:0007669"/>
    <property type="project" value="UniProtKB-SubCell"/>
</dbReference>
<evidence type="ECO:0000256" key="5">
    <source>
        <dbReference type="ARBA" id="ARBA00022989"/>
    </source>
</evidence>
<reference evidence="8 9" key="1">
    <citation type="submission" date="2016-03" db="EMBL/GenBank/DDBJ databases">
        <title>Comparative genomics of the ectomycorrhizal sister species Rhizopogon vinicolor and Rhizopogon vesiculosus (Basidiomycota: Boletales) reveals a divergence of the mating type B locus.</title>
        <authorList>
            <person name="Mujic A.B."/>
            <person name="Kuo A."/>
            <person name="Tritt A."/>
            <person name="Lipzen A."/>
            <person name="Chen C."/>
            <person name="Johnson J."/>
            <person name="Sharma A."/>
            <person name="Barry K."/>
            <person name="Grigoriev I.V."/>
            <person name="Spatafora J.W."/>
        </authorList>
    </citation>
    <scope>NUCLEOTIDE SEQUENCE [LARGE SCALE GENOMIC DNA]</scope>
    <source>
        <strain evidence="8 9">AM-OR11-056</strain>
    </source>
</reference>
<dbReference type="InterPro" id="IPR051788">
    <property type="entry name" value="MFS_Transporter"/>
</dbReference>
<name>A0A1J8PV42_9AGAM</name>
<feature type="transmembrane region" description="Helical" evidence="7">
    <location>
        <begin position="193"/>
        <end position="210"/>
    </location>
</feature>
<comment type="similarity">
    <text evidence="2">Belongs to the major facilitator superfamily.</text>
</comment>
<sequence length="320" mass="35632">MVLMAYGIAWVARTFWTGSSNFYIASTPKKPLGVSYGWMCIGAFSAPLVCQTLLAKGIPWRHFYLGSLVLSVIALILIIFNFRPTRNEFQKDRKAALDAIQFTSGALSSGTDTMVALQSSQQEKIIDVSVSRLDAPSPPNTLYRALSMPYQWAFIAFVFIYGGSETVFSGYIVDYLLAERNFDSNTVGYVSSGFWGGMGIGRILWGYYCADLTFTQRKHIIHTCIHQRRCVLYDHSYLVCPFDNRERTVIRRDRSGMVSMAILSAAASVGNGLLPFVAGLIADKDGMRVFCYVIVSQTVAMFFLWILFPASRPVRVSGPA</sequence>
<protein>
    <recommendedName>
        <fullName evidence="10">Major facilitator superfamily (MFS) profile domain-containing protein</fullName>
    </recommendedName>
</protein>
<dbReference type="OrthoDB" id="413079at2759"/>
<evidence type="ECO:0000313" key="8">
    <source>
        <dbReference type="EMBL" id="OJA12741.1"/>
    </source>
</evidence>
<feature type="transmembrane region" description="Helical" evidence="7">
    <location>
        <begin position="257"/>
        <end position="281"/>
    </location>
</feature>
<accession>A0A1J8PV42</accession>
<evidence type="ECO:0000256" key="6">
    <source>
        <dbReference type="ARBA" id="ARBA00023136"/>
    </source>
</evidence>